<dbReference type="AlphaFoldDB" id="A0A328UBW6"/>
<comment type="caution">
    <text evidence="1">The sequence shown here is derived from an EMBL/GenBank/DDBJ whole genome shotgun (WGS) entry which is preliminary data.</text>
</comment>
<evidence type="ECO:0000313" key="2">
    <source>
        <dbReference type="Proteomes" id="UP000249260"/>
    </source>
</evidence>
<organism evidence="1 2">
    <name type="scientific">Paenibacillus montanisoli</name>
    <dbReference type="NCBI Taxonomy" id="2081970"/>
    <lineage>
        <taxon>Bacteria</taxon>
        <taxon>Bacillati</taxon>
        <taxon>Bacillota</taxon>
        <taxon>Bacilli</taxon>
        <taxon>Bacillales</taxon>
        <taxon>Paenibacillaceae</taxon>
        <taxon>Paenibacillus</taxon>
    </lineage>
</organism>
<evidence type="ECO:0000313" key="1">
    <source>
        <dbReference type="EMBL" id="RAP77834.1"/>
    </source>
</evidence>
<dbReference type="Proteomes" id="UP000249260">
    <property type="component" value="Unassembled WGS sequence"/>
</dbReference>
<protein>
    <submittedName>
        <fullName evidence="1">Uncharacterized protein</fullName>
    </submittedName>
</protein>
<dbReference type="EMBL" id="QLUW01000001">
    <property type="protein sequence ID" value="RAP77834.1"/>
    <property type="molecule type" value="Genomic_DNA"/>
</dbReference>
<sequence>MNVTDARVRRATDREGIHCCEVEVHTDDAETPELLAYFGASFDNDYDMIAVVKNDAKSEIDWYDNNMHTAFTDVSEELFDTPTMKTDWGRRETFKEQVLSYPGIRAEIGRLMDWS</sequence>
<proteinExistence type="predicted"/>
<gene>
    <name evidence="1" type="ORF">DL346_05090</name>
</gene>
<accession>A0A328UBW6</accession>
<reference evidence="1 2" key="1">
    <citation type="submission" date="2018-06" db="EMBL/GenBank/DDBJ databases">
        <title>Paenibacillus montanisoli sp. nov., isolated from mountain area soil.</title>
        <authorList>
            <person name="Wu M."/>
        </authorList>
    </citation>
    <scope>NUCLEOTIDE SEQUENCE [LARGE SCALE GENOMIC DNA]</scope>
    <source>
        <strain evidence="1 2">RA17</strain>
    </source>
</reference>
<keyword evidence="2" id="KW-1185">Reference proteome</keyword>
<name>A0A328UBW6_9BACL</name>